<dbReference type="Gene3D" id="3.30.1150.10">
    <property type="match status" value="1"/>
</dbReference>
<evidence type="ECO:0000313" key="13">
    <source>
        <dbReference type="Proteomes" id="UP000426027"/>
    </source>
</evidence>
<evidence type="ECO:0000256" key="2">
    <source>
        <dbReference type="ARBA" id="ARBA00006555"/>
    </source>
</evidence>
<dbReference type="PANTHER" id="PTHR33446:SF2">
    <property type="entry name" value="PROTEIN TONB"/>
    <property type="match status" value="1"/>
</dbReference>
<keyword evidence="7" id="KW-0653">Protein transport</keyword>
<dbReference type="Pfam" id="PF03544">
    <property type="entry name" value="TonB_C"/>
    <property type="match status" value="1"/>
</dbReference>
<gene>
    <name evidence="12" type="ORF">GLV81_03950</name>
</gene>
<keyword evidence="6 10" id="KW-0812">Transmembrane</keyword>
<dbReference type="KEGG" id="fls:GLV81_03950"/>
<keyword evidence="3" id="KW-0813">Transport</keyword>
<keyword evidence="5" id="KW-0997">Cell inner membrane</keyword>
<feature type="domain" description="TonB C-terminal" evidence="11">
    <location>
        <begin position="183"/>
        <end position="273"/>
    </location>
</feature>
<dbReference type="AlphaFoldDB" id="A0A6I6GQM1"/>
<evidence type="ECO:0000256" key="5">
    <source>
        <dbReference type="ARBA" id="ARBA00022519"/>
    </source>
</evidence>
<dbReference type="GO" id="GO:0055085">
    <property type="term" value="P:transmembrane transport"/>
    <property type="evidence" value="ECO:0007669"/>
    <property type="project" value="InterPro"/>
</dbReference>
<dbReference type="InterPro" id="IPR037682">
    <property type="entry name" value="TonB_C"/>
</dbReference>
<comment type="similarity">
    <text evidence="2">Belongs to the TonB family.</text>
</comment>
<dbReference type="GO" id="GO:0015031">
    <property type="term" value="P:protein transport"/>
    <property type="evidence" value="ECO:0007669"/>
    <property type="project" value="UniProtKB-KW"/>
</dbReference>
<evidence type="ECO:0000256" key="10">
    <source>
        <dbReference type="SAM" id="Phobius"/>
    </source>
</evidence>
<keyword evidence="9 10" id="KW-0472">Membrane</keyword>
<dbReference type="EMBL" id="CP046566">
    <property type="protein sequence ID" value="QGW29978.1"/>
    <property type="molecule type" value="Genomic_DNA"/>
</dbReference>
<reference evidence="12 13" key="1">
    <citation type="submission" date="2019-11" db="EMBL/GenBank/DDBJ databases">
        <authorList>
            <person name="Im W.T."/>
        </authorList>
    </citation>
    <scope>NUCLEOTIDE SEQUENCE [LARGE SCALE GENOMIC DNA]</scope>
    <source>
        <strain evidence="12 13">SB-02</strain>
    </source>
</reference>
<dbReference type="InterPro" id="IPR006260">
    <property type="entry name" value="TonB/TolA_C"/>
</dbReference>
<evidence type="ECO:0000256" key="9">
    <source>
        <dbReference type="ARBA" id="ARBA00023136"/>
    </source>
</evidence>
<evidence type="ECO:0000256" key="4">
    <source>
        <dbReference type="ARBA" id="ARBA00022475"/>
    </source>
</evidence>
<keyword evidence="13" id="KW-1185">Reference proteome</keyword>
<dbReference type="PANTHER" id="PTHR33446">
    <property type="entry name" value="PROTEIN TONB-RELATED"/>
    <property type="match status" value="1"/>
</dbReference>
<feature type="transmembrane region" description="Helical" evidence="10">
    <location>
        <begin position="36"/>
        <end position="56"/>
    </location>
</feature>
<evidence type="ECO:0000256" key="8">
    <source>
        <dbReference type="ARBA" id="ARBA00022989"/>
    </source>
</evidence>
<organism evidence="12 13">
    <name type="scientific">Phnomibacter ginsenosidimutans</name>
    <dbReference type="NCBI Taxonomy" id="2676868"/>
    <lineage>
        <taxon>Bacteria</taxon>
        <taxon>Pseudomonadati</taxon>
        <taxon>Bacteroidota</taxon>
        <taxon>Chitinophagia</taxon>
        <taxon>Chitinophagales</taxon>
        <taxon>Chitinophagaceae</taxon>
        <taxon>Phnomibacter</taxon>
    </lineage>
</organism>
<dbReference type="GO" id="GO:0098797">
    <property type="term" value="C:plasma membrane protein complex"/>
    <property type="evidence" value="ECO:0007669"/>
    <property type="project" value="TreeGrafter"/>
</dbReference>
<proteinExistence type="inferred from homology"/>
<dbReference type="GO" id="GO:0031992">
    <property type="term" value="F:energy transducer activity"/>
    <property type="evidence" value="ECO:0007669"/>
    <property type="project" value="TreeGrafter"/>
</dbReference>
<dbReference type="SUPFAM" id="SSF74653">
    <property type="entry name" value="TolA/TonB C-terminal domain"/>
    <property type="match status" value="1"/>
</dbReference>
<accession>A0A6I6GQM1</accession>
<comment type="subcellular location">
    <subcellularLocation>
        <location evidence="1">Cell inner membrane</location>
        <topology evidence="1">Single-pass membrane protein</topology>
        <orientation evidence="1">Periplasmic side</orientation>
    </subcellularLocation>
</comment>
<name>A0A6I6GQM1_9BACT</name>
<keyword evidence="8 10" id="KW-1133">Transmembrane helix</keyword>
<protein>
    <submittedName>
        <fullName evidence="12">TonB family protein</fullName>
    </submittedName>
</protein>
<dbReference type="InterPro" id="IPR051045">
    <property type="entry name" value="TonB-dependent_transducer"/>
</dbReference>
<evidence type="ECO:0000256" key="1">
    <source>
        <dbReference type="ARBA" id="ARBA00004383"/>
    </source>
</evidence>
<keyword evidence="4" id="KW-1003">Cell membrane</keyword>
<evidence type="ECO:0000259" key="11">
    <source>
        <dbReference type="PROSITE" id="PS52015"/>
    </source>
</evidence>
<evidence type="ECO:0000256" key="3">
    <source>
        <dbReference type="ARBA" id="ARBA00022448"/>
    </source>
</evidence>
<evidence type="ECO:0000256" key="7">
    <source>
        <dbReference type="ARBA" id="ARBA00022927"/>
    </source>
</evidence>
<evidence type="ECO:0000256" key="6">
    <source>
        <dbReference type="ARBA" id="ARBA00022692"/>
    </source>
</evidence>
<dbReference type="PROSITE" id="PS52015">
    <property type="entry name" value="TONB_CTD"/>
    <property type="match status" value="1"/>
</dbReference>
<evidence type="ECO:0000313" key="12">
    <source>
        <dbReference type="EMBL" id="QGW29978.1"/>
    </source>
</evidence>
<dbReference type="NCBIfam" id="TIGR01352">
    <property type="entry name" value="tonB_Cterm"/>
    <property type="match status" value="1"/>
</dbReference>
<sequence>MDATKLLQADILDIVFDGRNKAYGAYELRRAYNKRLGIAMAVMAAICLSAFVGAVMSRNIDNDLTSVMKVDDVVLVDYTDELKPPPPPPPVTPPPPPAAVQTAMFTPPVIVDDNEVPEDVMPPSMDELVDSKIGTMNIDGGKDDGIVTPPSEKGTGEVVQPLQAQMNNDTVFVKVEMPAEFPGGIDAWRRYLERNLQYPDAAISDETQGVVRVQFVIDTEGNVSDVVALNDPGNGLAEEAIRIIARGPKWIPAEQNNRKVKYRHSQPIIFRLD</sequence>
<dbReference type="Proteomes" id="UP000426027">
    <property type="component" value="Chromosome"/>
</dbReference>